<dbReference type="InterPro" id="IPR003777">
    <property type="entry name" value="XdhC_CoxI"/>
</dbReference>
<keyword evidence="4" id="KW-1185">Reference proteome</keyword>
<evidence type="ECO:0000259" key="2">
    <source>
        <dbReference type="Pfam" id="PF13478"/>
    </source>
</evidence>
<gene>
    <name evidence="3" type="ORF">J5Y03_16130</name>
</gene>
<feature type="domain" description="XdhC- CoxI" evidence="1">
    <location>
        <begin position="15"/>
        <end position="79"/>
    </location>
</feature>
<comment type="caution">
    <text evidence="3">The sequence shown here is derived from an EMBL/GenBank/DDBJ whole genome shotgun (WGS) entry which is preliminary data.</text>
</comment>
<protein>
    <submittedName>
        <fullName evidence="3">XdhC family protein</fullName>
    </submittedName>
</protein>
<name>A0A940NLY0_9BACI</name>
<dbReference type="Pfam" id="PF13478">
    <property type="entry name" value="XdhC_C"/>
    <property type="match status" value="1"/>
</dbReference>
<dbReference type="Gene3D" id="3.40.50.720">
    <property type="entry name" value="NAD(P)-binding Rossmann-like Domain"/>
    <property type="match status" value="1"/>
</dbReference>
<feature type="domain" description="XdhC Rossmann" evidence="2">
    <location>
        <begin position="198"/>
        <end position="333"/>
    </location>
</feature>
<dbReference type="InterPro" id="IPR052698">
    <property type="entry name" value="MoCofactor_Util/Proc"/>
</dbReference>
<organism evidence="3 4">
    <name type="scientific">Gottfriedia endophytica</name>
    <dbReference type="NCBI Taxonomy" id="2820819"/>
    <lineage>
        <taxon>Bacteria</taxon>
        <taxon>Bacillati</taxon>
        <taxon>Bacillota</taxon>
        <taxon>Bacilli</taxon>
        <taxon>Bacillales</taxon>
        <taxon>Bacillaceae</taxon>
        <taxon>Gottfriedia</taxon>
    </lineage>
</organism>
<accession>A0A940NLY0</accession>
<dbReference type="Proteomes" id="UP000682134">
    <property type="component" value="Unassembled WGS sequence"/>
</dbReference>
<sequence>MEDIYQILDMISCSNNHPMVLATIIKVEGSSYKKEGSTMLLIENQCRVGMLSVGCLEEDLEIRAKQVWLSEEPSTVRYDLSSEDDLSWGQGAGCNGVITILLEPVKEVLLKKLFTLKECLDSQKTVTRIIQFTESLEMKADLYVVEDGSSFGYGDVDHIFMESLLKKKNPYDMERGLKTLGGSYDLLFINQIIPKPRLYLIGGGEDARPLVSLAARVGFHISIIDWRTAICNEVYFPNADEFIIGKPEEVIKRLSFTPRDFVVIMTHQFQKDQYFLSYLLEHNLYYLGILGPRKRTERLLRGCELPETIHSPIGLAIGAKGAEEIAISIVGEMIDKMRNHKKYSQ</sequence>
<evidence type="ECO:0000259" key="1">
    <source>
        <dbReference type="Pfam" id="PF02625"/>
    </source>
</evidence>
<dbReference type="RefSeq" id="WP_209407028.1">
    <property type="nucleotide sequence ID" value="NZ_JAGIYQ010000013.1"/>
</dbReference>
<dbReference type="EMBL" id="JAGIYQ010000013">
    <property type="protein sequence ID" value="MBP0726687.1"/>
    <property type="molecule type" value="Genomic_DNA"/>
</dbReference>
<dbReference type="PANTHER" id="PTHR30388">
    <property type="entry name" value="ALDEHYDE OXIDOREDUCTASE MOLYBDENUM COFACTOR ASSEMBLY PROTEIN"/>
    <property type="match status" value="1"/>
</dbReference>
<evidence type="ECO:0000313" key="3">
    <source>
        <dbReference type="EMBL" id="MBP0726687.1"/>
    </source>
</evidence>
<evidence type="ECO:0000313" key="4">
    <source>
        <dbReference type="Proteomes" id="UP000682134"/>
    </source>
</evidence>
<dbReference type="PANTHER" id="PTHR30388:SF6">
    <property type="entry name" value="XANTHINE DEHYDROGENASE SUBUNIT A-RELATED"/>
    <property type="match status" value="1"/>
</dbReference>
<reference evidence="3" key="1">
    <citation type="submission" date="2021-04" db="EMBL/GenBank/DDBJ databases">
        <title>Genome seq and assembly of Bacillus sp.</title>
        <authorList>
            <person name="Chhetri G."/>
        </authorList>
    </citation>
    <scope>NUCLEOTIDE SEQUENCE</scope>
    <source>
        <strain evidence="3">RG28</strain>
    </source>
</reference>
<proteinExistence type="predicted"/>
<dbReference type="Pfam" id="PF02625">
    <property type="entry name" value="XdhC_CoxI"/>
    <property type="match status" value="1"/>
</dbReference>
<dbReference type="AlphaFoldDB" id="A0A940NLY0"/>
<dbReference type="InterPro" id="IPR027051">
    <property type="entry name" value="XdhC_Rossmann_dom"/>
</dbReference>